<keyword evidence="2" id="KW-1133">Transmembrane helix</keyword>
<evidence type="ECO:0000313" key="3">
    <source>
        <dbReference type="EMBL" id="SDG47440.1"/>
    </source>
</evidence>
<gene>
    <name evidence="3" type="ORF">SAMN04489759_10827</name>
</gene>
<reference evidence="4" key="1">
    <citation type="submission" date="2016-10" db="EMBL/GenBank/DDBJ databases">
        <authorList>
            <person name="Varghese N."/>
            <person name="Submissions S."/>
        </authorList>
    </citation>
    <scope>NUCLEOTIDE SEQUENCE [LARGE SCALE GENOMIC DNA]</scope>
    <source>
        <strain evidence="4">DSM 16477</strain>
    </source>
</reference>
<evidence type="ECO:0000256" key="1">
    <source>
        <dbReference type="SAM" id="MobiDB-lite"/>
    </source>
</evidence>
<keyword evidence="2" id="KW-0472">Membrane</keyword>
<evidence type="ECO:0000313" key="4">
    <source>
        <dbReference type="Proteomes" id="UP000199399"/>
    </source>
</evidence>
<feature type="transmembrane region" description="Helical" evidence="2">
    <location>
        <begin position="6"/>
        <end position="24"/>
    </location>
</feature>
<feature type="region of interest" description="Disordered" evidence="1">
    <location>
        <begin position="46"/>
        <end position="113"/>
    </location>
</feature>
<dbReference type="AlphaFoldDB" id="A0A1G7UL33"/>
<proteinExistence type="predicted"/>
<evidence type="ECO:0008006" key="5">
    <source>
        <dbReference type="Google" id="ProtNLM"/>
    </source>
</evidence>
<accession>A0A1G7UL33</accession>
<organism evidence="3 4">
    <name type="scientific">Sulfitobacter delicatus</name>
    <dbReference type="NCBI Taxonomy" id="218672"/>
    <lineage>
        <taxon>Bacteria</taxon>
        <taxon>Pseudomonadati</taxon>
        <taxon>Pseudomonadota</taxon>
        <taxon>Alphaproteobacteria</taxon>
        <taxon>Rhodobacterales</taxon>
        <taxon>Roseobacteraceae</taxon>
        <taxon>Sulfitobacter</taxon>
    </lineage>
</organism>
<sequence length="133" mass="14778">MMPALIDIIIIVLLVGTLVYAFILDRRVRSLMESLREMEPMVGAFSSAVDQSTKSVEELRDLSAKAQRPEPPVQKQAPQPRHAPAEAAPLSQSPAEKRAARLKGRAQVRGQTAVQGKSELVRTFFDITKERKE</sequence>
<protein>
    <recommendedName>
        <fullName evidence="5">Flagellar motor switch protein</fullName>
    </recommendedName>
</protein>
<dbReference type="STRING" id="218672.SAMN04489759_10827"/>
<keyword evidence="2" id="KW-0812">Transmembrane</keyword>
<dbReference type="Proteomes" id="UP000199399">
    <property type="component" value="Unassembled WGS sequence"/>
</dbReference>
<evidence type="ECO:0000256" key="2">
    <source>
        <dbReference type="SAM" id="Phobius"/>
    </source>
</evidence>
<dbReference type="EMBL" id="FNBP01000008">
    <property type="protein sequence ID" value="SDG47440.1"/>
    <property type="molecule type" value="Genomic_DNA"/>
</dbReference>
<keyword evidence="4" id="KW-1185">Reference proteome</keyword>
<dbReference type="RefSeq" id="WP_244153692.1">
    <property type="nucleotide sequence ID" value="NZ_FNBP01000008.1"/>
</dbReference>
<name>A0A1G7UL33_9RHOB</name>